<keyword evidence="2" id="KW-1185">Reference proteome</keyword>
<reference evidence="1" key="1">
    <citation type="journal article" date="2019" name="bioRxiv">
        <title>The Genome of the Zebra Mussel, Dreissena polymorpha: A Resource for Invasive Species Research.</title>
        <authorList>
            <person name="McCartney M.A."/>
            <person name="Auch B."/>
            <person name="Kono T."/>
            <person name="Mallez S."/>
            <person name="Zhang Y."/>
            <person name="Obille A."/>
            <person name="Becker A."/>
            <person name="Abrahante J.E."/>
            <person name="Garbe J."/>
            <person name="Badalamenti J.P."/>
            <person name="Herman A."/>
            <person name="Mangelson H."/>
            <person name="Liachko I."/>
            <person name="Sullivan S."/>
            <person name="Sone E.D."/>
            <person name="Koren S."/>
            <person name="Silverstein K.A.T."/>
            <person name="Beckman K.B."/>
            <person name="Gohl D.M."/>
        </authorList>
    </citation>
    <scope>NUCLEOTIDE SEQUENCE</scope>
    <source>
        <strain evidence="1">Duluth1</strain>
        <tissue evidence="1">Whole animal</tissue>
    </source>
</reference>
<protein>
    <submittedName>
        <fullName evidence="1">Uncharacterized protein</fullName>
    </submittedName>
</protein>
<reference evidence="1" key="2">
    <citation type="submission" date="2020-11" db="EMBL/GenBank/DDBJ databases">
        <authorList>
            <person name="McCartney M.A."/>
            <person name="Auch B."/>
            <person name="Kono T."/>
            <person name="Mallez S."/>
            <person name="Becker A."/>
            <person name="Gohl D.M."/>
            <person name="Silverstein K.A.T."/>
            <person name="Koren S."/>
            <person name="Bechman K.B."/>
            <person name="Herman A."/>
            <person name="Abrahante J.E."/>
            <person name="Garbe J."/>
        </authorList>
    </citation>
    <scope>NUCLEOTIDE SEQUENCE</scope>
    <source>
        <strain evidence="1">Duluth1</strain>
        <tissue evidence="1">Whole animal</tissue>
    </source>
</reference>
<sequence length="118" mass="12631">MNIYNAVSLFRQNKQHIPLLVLDVTLGRESSAEVKECRGSRAGGLVLCRGSSARVKESSAGAEGLMQGARDKCRGSSAGGLMQCRGSKGLMQGARDKCRGCRSMTMQLWVGILSGFTF</sequence>
<proteinExistence type="predicted"/>
<accession>A0A9D4M443</accession>
<evidence type="ECO:0000313" key="1">
    <source>
        <dbReference type="EMBL" id="KAH3870517.1"/>
    </source>
</evidence>
<comment type="caution">
    <text evidence="1">The sequence shown here is derived from an EMBL/GenBank/DDBJ whole genome shotgun (WGS) entry which is preliminary data.</text>
</comment>
<organism evidence="1 2">
    <name type="scientific">Dreissena polymorpha</name>
    <name type="common">Zebra mussel</name>
    <name type="synonym">Mytilus polymorpha</name>
    <dbReference type="NCBI Taxonomy" id="45954"/>
    <lineage>
        <taxon>Eukaryota</taxon>
        <taxon>Metazoa</taxon>
        <taxon>Spiralia</taxon>
        <taxon>Lophotrochozoa</taxon>
        <taxon>Mollusca</taxon>
        <taxon>Bivalvia</taxon>
        <taxon>Autobranchia</taxon>
        <taxon>Heteroconchia</taxon>
        <taxon>Euheterodonta</taxon>
        <taxon>Imparidentia</taxon>
        <taxon>Neoheterodontei</taxon>
        <taxon>Myida</taxon>
        <taxon>Dreissenoidea</taxon>
        <taxon>Dreissenidae</taxon>
        <taxon>Dreissena</taxon>
    </lineage>
</organism>
<dbReference type="Proteomes" id="UP000828390">
    <property type="component" value="Unassembled WGS sequence"/>
</dbReference>
<dbReference type="AlphaFoldDB" id="A0A9D4M443"/>
<name>A0A9D4M443_DREPO</name>
<dbReference type="EMBL" id="JAIWYP010000002">
    <property type="protein sequence ID" value="KAH3870517.1"/>
    <property type="molecule type" value="Genomic_DNA"/>
</dbReference>
<gene>
    <name evidence="1" type="ORF">DPMN_033706</name>
</gene>
<evidence type="ECO:0000313" key="2">
    <source>
        <dbReference type="Proteomes" id="UP000828390"/>
    </source>
</evidence>